<accession>A0A0N1PI99</accession>
<proteinExistence type="predicted"/>
<feature type="domain" description="CHHC U11-48K-type" evidence="4">
    <location>
        <begin position="34"/>
        <end position="61"/>
    </location>
</feature>
<protein>
    <submittedName>
        <fullName evidence="5">Gametocyte-specific factor 1</fullName>
    </submittedName>
</protein>
<dbReference type="InterPro" id="IPR022776">
    <property type="entry name" value="TRM13/UPF0224_CHHC_Znf_dom"/>
</dbReference>
<dbReference type="GO" id="GO:0008270">
    <property type="term" value="F:zinc ion binding"/>
    <property type="evidence" value="ECO:0007669"/>
    <property type="project" value="UniProtKB-KW"/>
</dbReference>
<keyword evidence="3" id="KW-0862">Zinc</keyword>
<sequence length="100" mass="11721">MNDPFVSCPYNISHRVPRSRIQAHIVKCEKKENLNICPYNATHRLPEPEMKHHVMNCPSKGAIFPEDIKRKTTAMLHTPKPILQKDYLPETDPHHEIWDD</sequence>
<feature type="domain" description="CHHC U11-48K-type" evidence="4">
    <location>
        <begin position="5"/>
        <end position="32"/>
    </location>
</feature>
<dbReference type="Proteomes" id="UP000053240">
    <property type="component" value="Unassembled WGS sequence"/>
</dbReference>
<reference evidence="5 6" key="1">
    <citation type="journal article" date="2015" name="Nat. Commun.">
        <title>Outbred genome sequencing and CRISPR/Cas9 gene editing in butterflies.</title>
        <authorList>
            <person name="Li X."/>
            <person name="Fan D."/>
            <person name="Zhang W."/>
            <person name="Liu G."/>
            <person name="Zhang L."/>
            <person name="Zhao L."/>
            <person name="Fang X."/>
            <person name="Chen L."/>
            <person name="Dong Y."/>
            <person name="Chen Y."/>
            <person name="Ding Y."/>
            <person name="Zhao R."/>
            <person name="Feng M."/>
            <person name="Zhu Y."/>
            <person name="Feng Y."/>
            <person name="Jiang X."/>
            <person name="Zhu D."/>
            <person name="Xiang H."/>
            <person name="Feng X."/>
            <person name="Li S."/>
            <person name="Wang J."/>
            <person name="Zhang G."/>
            <person name="Kronforst M.R."/>
            <person name="Wang W."/>
        </authorList>
    </citation>
    <scope>NUCLEOTIDE SEQUENCE [LARGE SCALE GENOMIC DNA]</scope>
    <source>
        <strain evidence="5">Ya'a_city_454_Pm</strain>
        <tissue evidence="5">Whole body</tissue>
    </source>
</reference>
<keyword evidence="1" id="KW-0479">Metal-binding</keyword>
<evidence type="ECO:0000313" key="6">
    <source>
        <dbReference type="Proteomes" id="UP000053240"/>
    </source>
</evidence>
<dbReference type="PROSITE" id="PS51800">
    <property type="entry name" value="ZF_CHHC_U11_48K"/>
    <property type="match status" value="2"/>
</dbReference>
<evidence type="ECO:0000313" key="5">
    <source>
        <dbReference type="EMBL" id="KPJ15336.1"/>
    </source>
</evidence>
<dbReference type="InterPro" id="IPR051591">
    <property type="entry name" value="UPF0224_FAM112_RNA_Proc"/>
</dbReference>
<evidence type="ECO:0000256" key="1">
    <source>
        <dbReference type="ARBA" id="ARBA00022723"/>
    </source>
</evidence>
<evidence type="ECO:0000256" key="2">
    <source>
        <dbReference type="ARBA" id="ARBA00022771"/>
    </source>
</evidence>
<dbReference type="Pfam" id="PF05253">
    <property type="entry name" value="zf-U11-48K"/>
    <property type="match status" value="2"/>
</dbReference>
<evidence type="ECO:0000256" key="3">
    <source>
        <dbReference type="ARBA" id="ARBA00022833"/>
    </source>
</evidence>
<organism evidence="5 6">
    <name type="scientific">Papilio machaon</name>
    <name type="common">Old World swallowtail butterfly</name>
    <dbReference type="NCBI Taxonomy" id="76193"/>
    <lineage>
        <taxon>Eukaryota</taxon>
        <taxon>Metazoa</taxon>
        <taxon>Ecdysozoa</taxon>
        <taxon>Arthropoda</taxon>
        <taxon>Hexapoda</taxon>
        <taxon>Insecta</taxon>
        <taxon>Pterygota</taxon>
        <taxon>Neoptera</taxon>
        <taxon>Endopterygota</taxon>
        <taxon>Lepidoptera</taxon>
        <taxon>Glossata</taxon>
        <taxon>Ditrysia</taxon>
        <taxon>Papilionoidea</taxon>
        <taxon>Papilionidae</taxon>
        <taxon>Papilioninae</taxon>
        <taxon>Papilio</taxon>
    </lineage>
</organism>
<keyword evidence="2" id="KW-0863">Zinc-finger</keyword>
<dbReference type="EMBL" id="KQ460396">
    <property type="protein sequence ID" value="KPJ15336.1"/>
    <property type="molecule type" value="Genomic_DNA"/>
</dbReference>
<evidence type="ECO:0000259" key="4">
    <source>
        <dbReference type="PROSITE" id="PS51800"/>
    </source>
</evidence>
<dbReference type="SUPFAM" id="SSF57667">
    <property type="entry name" value="beta-beta-alpha zinc fingers"/>
    <property type="match status" value="2"/>
</dbReference>
<gene>
    <name evidence="5" type="ORF">RR48_01897</name>
</gene>
<name>A0A0N1PI99_PAPMA</name>
<dbReference type="PANTHER" id="PTHR21402">
    <property type="entry name" value="GAMETOCYTE SPECIFIC FACTOR 1-RELATED"/>
    <property type="match status" value="1"/>
</dbReference>
<dbReference type="AlphaFoldDB" id="A0A0N1PI99"/>
<dbReference type="InterPro" id="IPR036236">
    <property type="entry name" value="Znf_C2H2_sf"/>
</dbReference>
<keyword evidence="6" id="KW-1185">Reference proteome</keyword>
<dbReference type="InParanoid" id="A0A0N1PI99"/>